<dbReference type="Proteomes" id="UP000070444">
    <property type="component" value="Unassembled WGS sequence"/>
</dbReference>
<keyword evidence="2" id="KW-1185">Reference proteome</keyword>
<name>A0A137NZX5_CONC2</name>
<organism evidence="1 2">
    <name type="scientific">Conidiobolus coronatus (strain ATCC 28846 / CBS 209.66 / NRRL 28638)</name>
    <name type="common">Delacroixia coronata</name>
    <dbReference type="NCBI Taxonomy" id="796925"/>
    <lineage>
        <taxon>Eukaryota</taxon>
        <taxon>Fungi</taxon>
        <taxon>Fungi incertae sedis</taxon>
        <taxon>Zoopagomycota</taxon>
        <taxon>Entomophthoromycotina</taxon>
        <taxon>Entomophthoromycetes</taxon>
        <taxon>Entomophthorales</taxon>
        <taxon>Ancylistaceae</taxon>
        <taxon>Conidiobolus</taxon>
    </lineage>
</organism>
<evidence type="ECO:0000313" key="1">
    <source>
        <dbReference type="EMBL" id="KXN68164.1"/>
    </source>
</evidence>
<proteinExistence type="predicted"/>
<sequence length="163" mass="18563">MNTQPNININASSGTNNRYSNSSINADLNNLTSPNFNDYIQRRTSIFSGNNSNSSSQSLSNQDLVLQDKVKRASNNFSLFLQNLLNQNSLNFYKINDFCQKKCPKLIAERDNLISINTNLNSTLEELGEVEDSLSYLNQYDLLNQIDCRIQESINLLTKLQKR</sequence>
<dbReference type="AlphaFoldDB" id="A0A137NZX5"/>
<dbReference type="InterPro" id="IPR019320">
    <property type="entry name" value="BORCS8"/>
</dbReference>
<evidence type="ECO:0000313" key="2">
    <source>
        <dbReference type="Proteomes" id="UP000070444"/>
    </source>
</evidence>
<reference evidence="1 2" key="1">
    <citation type="journal article" date="2015" name="Genome Biol. Evol.">
        <title>Phylogenomic analyses indicate that early fungi evolved digesting cell walls of algal ancestors of land plants.</title>
        <authorList>
            <person name="Chang Y."/>
            <person name="Wang S."/>
            <person name="Sekimoto S."/>
            <person name="Aerts A.L."/>
            <person name="Choi C."/>
            <person name="Clum A."/>
            <person name="LaButti K.M."/>
            <person name="Lindquist E.A."/>
            <person name="Yee Ngan C."/>
            <person name="Ohm R.A."/>
            <person name="Salamov A.A."/>
            <person name="Grigoriev I.V."/>
            <person name="Spatafora J.W."/>
            <person name="Berbee M.L."/>
        </authorList>
    </citation>
    <scope>NUCLEOTIDE SEQUENCE [LARGE SCALE GENOMIC DNA]</scope>
    <source>
        <strain evidence="1 2">NRRL 28638</strain>
    </source>
</reference>
<accession>A0A137NZX5</accession>
<dbReference type="EMBL" id="KQ964591">
    <property type="protein sequence ID" value="KXN68164.1"/>
    <property type="molecule type" value="Genomic_DNA"/>
</dbReference>
<protein>
    <submittedName>
        <fullName evidence="1">Uncharacterized protein</fullName>
    </submittedName>
</protein>
<dbReference type="Pfam" id="PF10167">
    <property type="entry name" value="BORCS8"/>
    <property type="match status" value="1"/>
</dbReference>
<gene>
    <name evidence="1" type="ORF">CONCODRAFT_9639</name>
</gene>